<sequence length="270" mass="30721">MTYQSPFDALYNTTGKGSLEYNGTLDDVLSVLTESAFSQSLTTQPDIWALHPPRILRAIIDYKIGRPELPNVEQLLKDAINITLDIYVNPQNTTRVVEALKDEIQQMQLQDLLTTPLTQPLDPTTWEASTPKRSQKTAHRLKKTTSADLLFIALGQGGIAAGMDVYLRYCALTGSTNSAFYVARLSRLKLKDTRPKLTVTEIQYLQKEAQGKEIVIFDEDKSSGATIYNARYYFSTKVFPTQNVITITNFDKIRELHKKWYEKLYEKIIK</sequence>
<evidence type="ECO:0000313" key="1">
    <source>
        <dbReference type="EMBL" id="OGI66015.1"/>
    </source>
</evidence>
<evidence type="ECO:0000313" key="2">
    <source>
        <dbReference type="Proteomes" id="UP000178700"/>
    </source>
</evidence>
<name>A0A1F6V8U1_9BACT</name>
<gene>
    <name evidence="1" type="ORF">A2642_04990</name>
</gene>
<dbReference type="EMBL" id="MFTJ01000016">
    <property type="protein sequence ID" value="OGI66015.1"/>
    <property type="molecule type" value="Genomic_DNA"/>
</dbReference>
<dbReference type="Proteomes" id="UP000178700">
    <property type="component" value="Unassembled WGS sequence"/>
</dbReference>
<organism evidence="1 2">
    <name type="scientific">Candidatus Nomurabacteria bacterium RIFCSPHIGHO2_01_FULL_39_10</name>
    <dbReference type="NCBI Taxonomy" id="1801733"/>
    <lineage>
        <taxon>Bacteria</taxon>
        <taxon>Candidatus Nomuraibacteriota</taxon>
    </lineage>
</organism>
<accession>A0A1F6V8U1</accession>
<dbReference type="AlphaFoldDB" id="A0A1F6V8U1"/>
<evidence type="ECO:0008006" key="3">
    <source>
        <dbReference type="Google" id="ProtNLM"/>
    </source>
</evidence>
<comment type="caution">
    <text evidence="1">The sequence shown here is derived from an EMBL/GenBank/DDBJ whole genome shotgun (WGS) entry which is preliminary data.</text>
</comment>
<proteinExistence type="predicted"/>
<protein>
    <recommendedName>
        <fullName evidence="3">Phosphoribosyltransferase domain-containing protein</fullName>
    </recommendedName>
</protein>
<reference evidence="1 2" key="1">
    <citation type="journal article" date="2016" name="Nat. Commun.">
        <title>Thousands of microbial genomes shed light on interconnected biogeochemical processes in an aquifer system.</title>
        <authorList>
            <person name="Anantharaman K."/>
            <person name="Brown C.T."/>
            <person name="Hug L.A."/>
            <person name="Sharon I."/>
            <person name="Castelle C.J."/>
            <person name="Probst A.J."/>
            <person name="Thomas B.C."/>
            <person name="Singh A."/>
            <person name="Wilkins M.J."/>
            <person name="Karaoz U."/>
            <person name="Brodie E.L."/>
            <person name="Williams K.H."/>
            <person name="Hubbard S.S."/>
            <person name="Banfield J.F."/>
        </authorList>
    </citation>
    <scope>NUCLEOTIDE SEQUENCE [LARGE SCALE GENOMIC DNA]</scope>
</reference>